<name>A0A7C5SW19_9AQUI</name>
<dbReference type="EMBL" id="DSAC01000011">
    <property type="protein sequence ID" value="HHO73163.1"/>
    <property type="molecule type" value="Genomic_DNA"/>
</dbReference>
<evidence type="ECO:0000313" key="1">
    <source>
        <dbReference type="EMBL" id="HHO73163.1"/>
    </source>
</evidence>
<comment type="caution">
    <text evidence="1">The sequence shown here is derived from an EMBL/GenBank/DDBJ whole genome shotgun (WGS) entry which is preliminary data.</text>
</comment>
<sequence length="85" mass="9971">MCDLENLYYHLRDELLRIYKEAETPFPKVKLTNLQSARLCGLANLAKLILYLERDGYLQISNKEQSFQDWEVQIEASILDFMLGS</sequence>
<gene>
    <name evidence="1" type="ORF">ENN04_00810</name>
</gene>
<organism evidence="1">
    <name type="scientific">Thermocrinis ruber</name>
    <dbReference type="NCBI Taxonomy" id="75906"/>
    <lineage>
        <taxon>Bacteria</taxon>
        <taxon>Pseudomonadati</taxon>
        <taxon>Aquificota</taxon>
        <taxon>Aquificia</taxon>
        <taxon>Aquificales</taxon>
        <taxon>Aquificaceae</taxon>
        <taxon>Thermocrinis</taxon>
    </lineage>
</organism>
<accession>A0A7C5SW19</accession>
<proteinExistence type="predicted"/>
<dbReference type="AlphaFoldDB" id="A0A7C5SW19"/>
<reference evidence="1" key="1">
    <citation type="journal article" date="2020" name="mSystems">
        <title>Genome- and Community-Level Interaction Insights into Carbon Utilization and Element Cycling Functions of Hydrothermarchaeota in Hydrothermal Sediment.</title>
        <authorList>
            <person name="Zhou Z."/>
            <person name="Liu Y."/>
            <person name="Xu W."/>
            <person name="Pan J."/>
            <person name="Luo Z.H."/>
            <person name="Li M."/>
        </authorList>
    </citation>
    <scope>NUCLEOTIDE SEQUENCE [LARGE SCALE GENOMIC DNA]</scope>
    <source>
        <strain evidence="1">SpSt-114</strain>
    </source>
</reference>
<protein>
    <submittedName>
        <fullName evidence="1">Uncharacterized protein</fullName>
    </submittedName>
</protein>